<gene>
    <name evidence="4" type="ORF">Celaphus_00011899</name>
</gene>
<dbReference type="EMBL" id="MKHE01000018">
    <property type="protein sequence ID" value="OWK06682.1"/>
    <property type="molecule type" value="Genomic_DNA"/>
</dbReference>
<dbReference type="GO" id="GO:0009986">
    <property type="term" value="C:cell surface"/>
    <property type="evidence" value="ECO:0007669"/>
    <property type="project" value="TreeGrafter"/>
</dbReference>
<dbReference type="PANTHER" id="PTHR14949:SF53">
    <property type="entry name" value="VON WILLEBRAND FACTOR D AND EGF DOMAIN-CONTAINING PROTEIN"/>
    <property type="match status" value="1"/>
</dbReference>
<dbReference type="Proteomes" id="UP000242450">
    <property type="component" value="Chromosome 18"/>
</dbReference>
<feature type="compositionally biased region" description="Basic and acidic residues" evidence="3">
    <location>
        <begin position="354"/>
        <end position="379"/>
    </location>
</feature>
<reference evidence="4 5" key="1">
    <citation type="journal article" date="2018" name="Mol. Genet. Genomics">
        <title>The red deer Cervus elaphus genome CerEla1.0: sequencing, annotating, genes, and chromosomes.</title>
        <authorList>
            <person name="Bana N.A."/>
            <person name="Nyiri A."/>
            <person name="Nagy J."/>
            <person name="Frank K."/>
            <person name="Nagy T."/>
            <person name="Steger V."/>
            <person name="Schiller M."/>
            <person name="Lakatos P."/>
            <person name="Sugar L."/>
            <person name="Horn P."/>
            <person name="Barta E."/>
            <person name="Orosz L."/>
        </authorList>
    </citation>
    <scope>NUCLEOTIDE SEQUENCE [LARGE SCALE GENOMIC DNA]</scope>
    <source>
        <strain evidence="4">Hungarian</strain>
    </source>
</reference>
<protein>
    <submittedName>
        <fullName evidence="4">Uncharacterized protein</fullName>
    </submittedName>
</protein>
<accession>A0A212CLA2</accession>
<dbReference type="PANTHER" id="PTHR14949">
    <property type="entry name" value="EGF-LIKE-DOMAIN, MULTIPLE 7, 8"/>
    <property type="match status" value="1"/>
</dbReference>
<keyword evidence="5" id="KW-1185">Reference proteome</keyword>
<proteinExistence type="predicted"/>
<evidence type="ECO:0000256" key="1">
    <source>
        <dbReference type="ARBA" id="ARBA00022729"/>
    </source>
</evidence>
<dbReference type="GO" id="GO:0005102">
    <property type="term" value="F:signaling receptor binding"/>
    <property type="evidence" value="ECO:0007669"/>
    <property type="project" value="TreeGrafter"/>
</dbReference>
<feature type="non-terminal residue" evidence="4">
    <location>
        <position position="1"/>
    </location>
</feature>
<evidence type="ECO:0000313" key="4">
    <source>
        <dbReference type="EMBL" id="OWK06682.1"/>
    </source>
</evidence>
<keyword evidence="2" id="KW-1015">Disulfide bond</keyword>
<name>A0A212CLA2_CEREH</name>
<feature type="region of interest" description="Disordered" evidence="3">
    <location>
        <begin position="347"/>
        <end position="388"/>
    </location>
</feature>
<dbReference type="InterPro" id="IPR050969">
    <property type="entry name" value="Dev_Signal_Modulators"/>
</dbReference>
<comment type="caution">
    <text evidence="4">The sequence shown here is derived from an EMBL/GenBank/DDBJ whole genome shotgun (WGS) entry which is preliminary data.</text>
</comment>
<dbReference type="GO" id="GO:0005576">
    <property type="term" value="C:extracellular region"/>
    <property type="evidence" value="ECO:0007669"/>
    <property type="project" value="TreeGrafter"/>
</dbReference>
<feature type="non-terminal residue" evidence="4">
    <location>
        <position position="591"/>
    </location>
</feature>
<evidence type="ECO:0000256" key="2">
    <source>
        <dbReference type="ARBA" id="ARBA00023157"/>
    </source>
</evidence>
<dbReference type="OrthoDB" id="382013at2759"/>
<organism evidence="4 5">
    <name type="scientific">Cervus elaphus hippelaphus</name>
    <name type="common">European red deer</name>
    <dbReference type="NCBI Taxonomy" id="46360"/>
    <lineage>
        <taxon>Eukaryota</taxon>
        <taxon>Metazoa</taxon>
        <taxon>Chordata</taxon>
        <taxon>Craniata</taxon>
        <taxon>Vertebrata</taxon>
        <taxon>Euteleostomi</taxon>
        <taxon>Mammalia</taxon>
        <taxon>Eutheria</taxon>
        <taxon>Laurasiatheria</taxon>
        <taxon>Artiodactyla</taxon>
        <taxon>Ruminantia</taxon>
        <taxon>Pecora</taxon>
        <taxon>Cervidae</taxon>
        <taxon>Cervinae</taxon>
        <taxon>Cervus</taxon>
    </lineage>
</organism>
<dbReference type="AlphaFoldDB" id="A0A212CLA2"/>
<evidence type="ECO:0000256" key="3">
    <source>
        <dbReference type="SAM" id="MobiDB-lite"/>
    </source>
</evidence>
<keyword evidence="1" id="KW-0732">Signal</keyword>
<evidence type="ECO:0000313" key="5">
    <source>
        <dbReference type="Proteomes" id="UP000242450"/>
    </source>
</evidence>
<sequence length="591" mass="66517">QLSASLPPPPPGRPEAVVELIESRLFCRCAFDVFPTNNSIFWSASVFFLENPHVQSLAIESQEFFAGIKLQPELSTISEDGNGYQLRIKSTVPIVCPIGFSELDQECKISLKLTTVDQGTEQLGLNSALSSCHVDLHQTSSCANGTCSHAFVYYTAVTDFSQDENRVTNIVVEPIVHENFLWNSYIPDSIQIRVKDVPTAYCFSFTDPHIITFDGRNTLGLCGTSEENPENDFHDKNGIITDQTFNNCVAFVNEWSCLLDTASLYPLYSLMRSSHHLDTVSPSEVVSACKDPKHVKYSSLIPELDVTSEYLNSEALVREISNHTSQEENSLDFLPQEKSRVNLTNLDLNLQNHPRSENQDASETLDKERHTQNRDHAEEVNQEFAPTWPTPSGLTEYSTLAPCEHTRATSSIGRHCLGFLGKRLDNKVPEIIELENAGFCNILKYNCVMVRVFGQGFKESPSIKCEVTKLKYNSCKWFLEEALYTYTVYRNSRTVDCQLPADVQQSRTIEVMGEKPIMKRQIKAKIARKMLMSVNQGLAFQEQSASIPLVPIIAIHVQKDFMVMEKHVMLYVILTAKTTENVLSLTFVNVP</sequence>